<dbReference type="GO" id="GO:0016887">
    <property type="term" value="F:ATP hydrolysis activity"/>
    <property type="evidence" value="ECO:0007669"/>
    <property type="project" value="InterPro"/>
</dbReference>
<dbReference type="PANTHER" id="PTHR43394">
    <property type="entry name" value="ATP-DEPENDENT PERMEASE MDL1, MITOCHONDRIAL"/>
    <property type="match status" value="1"/>
</dbReference>
<dbReference type="PROSITE" id="PS50893">
    <property type="entry name" value="ABC_TRANSPORTER_2"/>
    <property type="match status" value="1"/>
</dbReference>
<evidence type="ECO:0000256" key="9">
    <source>
        <dbReference type="SAM" id="Phobius"/>
    </source>
</evidence>
<dbReference type="SUPFAM" id="SSF90123">
    <property type="entry name" value="ABC transporter transmembrane region"/>
    <property type="match status" value="1"/>
</dbReference>
<dbReference type="InterPro" id="IPR003439">
    <property type="entry name" value="ABC_transporter-like_ATP-bd"/>
</dbReference>
<feature type="transmembrane region" description="Helical" evidence="9">
    <location>
        <begin position="133"/>
        <end position="151"/>
    </location>
</feature>
<feature type="transmembrane region" description="Helical" evidence="9">
    <location>
        <begin position="52"/>
        <end position="73"/>
    </location>
</feature>
<name>A0A923I7D9_9FIRM</name>
<dbReference type="Pfam" id="PF00005">
    <property type="entry name" value="ABC_tran"/>
    <property type="match status" value="1"/>
</dbReference>
<dbReference type="InterPro" id="IPR027417">
    <property type="entry name" value="P-loop_NTPase"/>
</dbReference>
<protein>
    <submittedName>
        <fullName evidence="12">ABC transporter ATP-binding protein</fullName>
    </submittedName>
</protein>
<evidence type="ECO:0000256" key="1">
    <source>
        <dbReference type="ARBA" id="ARBA00004651"/>
    </source>
</evidence>
<evidence type="ECO:0000256" key="4">
    <source>
        <dbReference type="ARBA" id="ARBA00022692"/>
    </source>
</evidence>
<dbReference type="GO" id="GO:0015421">
    <property type="term" value="F:ABC-type oligopeptide transporter activity"/>
    <property type="evidence" value="ECO:0007669"/>
    <property type="project" value="TreeGrafter"/>
</dbReference>
<feature type="transmembrane region" description="Helical" evidence="9">
    <location>
        <begin position="278"/>
        <end position="297"/>
    </location>
</feature>
<dbReference type="PROSITE" id="PS50929">
    <property type="entry name" value="ABC_TM1F"/>
    <property type="match status" value="1"/>
</dbReference>
<evidence type="ECO:0000256" key="5">
    <source>
        <dbReference type="ARBA" id="ARBA00022741"/>
    </source>
</evidence>
<keyword evidence="2" id="KW-0813">Transport</keyword>
<dbReference type="GO" id="GO:0005524">
    <property type="term" value="F:ATP binding"/>
    <property type="evidence" value="ECO:0007669"/>
    <property type="project" value="UniProtKB-KW"/>
</dbReference>
<keyword evidence="5" id="KW-0547">Nucleotide-binding</keyword>
<dbReference type="InterPro" id="IPR003593">
    <property type="entry name" value="AAA+_ATPase"/>
</dbReference>
<proteinExistence type="predicted"/>
<dbReference type="FunFam" id="3.40.50.300:FF:000854">
    <property type="entry name" value="Multidrug ABC transporter ATP-binding protein"/>
    <property type="match status" value="1"/>
</dbReference>
<dbReference type="RefSeq" id="WP_186888020.1">
    <property type="nucleotide sequence ID" value="NZ_JACONZ010000003.1"/>
</dbReference>
<evidence type="ECO:0000256" key="2">
    <source>
        <dbReference type="ARBA" id="ARBA00022448"/>
    </source>
</evidence>
<evidence type="ECO:0000313" key="12">
    <source>
        <dbReference type="EMBL" id="MBC5581650.1"/>
    </source>
</evidence>
<keyword evidence="13" id="KW-1185">Reference proteome</keyword>
<dbReference type="GO" id="GO:0005886">
    <property type="term" value="C:plasma membrane"/>
    <property type="evidence" value="ECO:0007669"/>
    <property type="project" value="UniProtKB-SubCell"/>
</dbReference>
<dbReference type="AlphaFoldDB" id="A0A923I7D9"/>
<feature type="transmembrane region" description="Helical" evidence="9">
    <location>
        <begin position="238"/>
        <end position="258"/>
    </location>
</feature>
<gene>
    <name evidence="12" type="ORF">H8S23_09040</name>
</gene>
<dbReference type="SUPFAM" id="SSF52540">
    <property type="entry name" value="P-loop containing nucleoside triphosphate hydrolases"/>
    <property type="match status" value="1"/>
</dbReference>
<dbReference type="InterPro" id="IPR036640">
    <property type="entry name" value="ABC1_TM_sf"/>
</dbReference>
<dbReference type="Proteomes" id="UP000659630">
    <property type="component" value="Unassembled WGS sequence"/>
</dbReference>
<sequence>MRRLTKYLRPYRLQCILGPAAKLIEAVFELIVPLVMARIIDVGIAAGDRGYVVRMSLVLVLLGFTGLCCALFCQYSAARASQGFGTTLRRELYHHINTLSHAEIDRIGSSSMVNRIVNDVNQLQTAVAMLIRLVIRAPFLVIGATVMAVGIDLKLSLIFLAAAPIIAFILYFIMSRCVPYYRTIQKKLDRISLVTSENLQGVRVIRAFSRQEAECRRFDAANEDHREVSMRVGRVNALLNPLTFVVVNLAIVAIIWAGGLRVQSGALTQGQIVALVNYMNQILLALVVVANLVVIFTRAAASAARVNEVLELAPSVTDRAGAAPAAGAAGTPRVEFDGVDFAYSSGENALSGVSFTAAPGETVGVIGGTGSGKSTLVSLIPRFYDVKSGSVRVNGVDVRDWPSAALRAQVGVVPQQAVLFSGTLRDNLKWGAPQADDAALWAALETAQAADFVKKLPGGLDASILQGGQNLSGGQRQRLTIARALAGRPDILILDDSASALDFATDAALRRALRRDVRGATVFLVSQRVNTVRGADKIVVLDDGAVAGVGTHEELFRSCEAYREICLSQLTGEEAERA</sequence>
<feature type="transmembrane region" description="Helical" evidence="9">
    <location>
        <begin position="157"/>
        <end position="178"/>
    </location>
</feature>
<reference evidence="12" key="1">
    <citation type="submission" date="2020-08" db="EMBL/GenBank/DDBJ databases">
        <title>Genome public.</title>
        <authorList>
            <person name="Liu C."/>
            <person name="Sun Q."/>
        </authorList>
    </citation>
    <scope>NUCLEOTIDE SEQUENCE</scope>
    <source>
        <strain evidence="12">BX8</strain>
    </source>
</reference>
<dbReference type="Pfam" id="PF00664">
    <property type="entry name" value="ABC_membrane"/>
    <property type="match status" value="1"/>
</dbReference>
<evidence type="ECO:0000256" key="3">
    <source>
        <dbReference type="ARBA" id="ARBA00022475"/>
    </source>
</evidence>
<dbReference type="SMART" id="SM00382">
    <property type="entry name" value="AAA"/>
    <property type="match status" value="1"/>
</dbReference>
<accession>A0A923I7D9</accession>
<dbReference type="Gene3D" id="1.20.1560.10">
    <property type="entry name" value="ABC transporter type 1, transmembrane domain"/>
    <property type="match status" value="1"/>
</dbReference>
<dbReference type="Gene3D" id="3.40.50.300">
    <property type="entry name" value="P-loop containing nucleotide triphosphate hydrolases"/>
    <property type="match status" value="1"/>
</dbReference>
<evidence type="ECO:0000256" key="6">
    <source>
        <dbReference type="ARBA" id="ARBA00022840"/>
    </source>
</evidence>
<comment type="caution">
    <text evidence="12">The sequence shown here is derived from an EMBL/GenBank/DDBJ whole genome shotgun (WGS) entry which is preliminary data.</text>
</comment>
<feature type="transmembrane region" description="Helical" evidence="9">
    <location>
        <begin position="20"/>
        <end position="40"/>
    </location>
</feature>
<keyword evidence="4 9" id="KW-0812">Transmembrane</keyword>
<evidence type="ECO:0000256" key="7">
    <source>
        <dbReference type="ARBA" id="ARBA00022989"/>
    </source>
</evidence>
<dbReference type="InterPro" id="IPR039421">
    <property type="entry name" value="Type_1_exporter"/>
</dbReference>
<keyword evidence="6 12" id="KW-0067">ATP-binding</keyword>
<dbReference type="InterPro" id="IPR017871">
    <property type="entry name" value="ABC_transporter-like_CS"/>
</dbReference>
<comment type="subcellular location">
    <subcellularLocation>
        <location evidence="1">Cell membrane</location>
        <topology evidence="1">Multi-pass membrane protein</topology>
    </subcellularLocation>
</comment>
<evidence type="ECO:0000259" key="11">
    <source>
        <dbReference type="PROSITE" id="PS50929"/>
    </source>
</evidence>
<evidence type="ECO:0000256" key="8">
    <source>
        <dbReference type="ARBA" id="ARBA00023136"/>
    </source>
</evidence>
<evidence type="ECO:0000313" key="13">
    <source>
        <dbReference type="Proteomes" id="UP000659630"/>
    </source>
</evidence>
<dbReference type="InterPro" id="IPR011527">
    <property type="entry name" value="ABC1_TM_dom"/>
</dbReference>
<keyword evidence="7 9" id="KW-1133">Transmembrane helix</keyword>
<feature type="domain" description="ABC transmembrane type-1" evidence="11">
    <location>
        <begin position="16"/>
        <end position="298"/>
    </location>
</feature>
<dbReference type="EMBL" id="JACONZ010000003">
    <property type="protein sequence ID" value="MBC5581650.1"/>
    <property type="molecule type" value="Genomic_DNA"/>
</dbReference>
<organism evidence="12 13">
    <name type="scientific">Anaerofilum hominis</name>
    <dbReference type="NCBI Taxonomy" id="2763016"/>
    <lineage>
        <taxon>Bacteria</taxon>
        <taxon>Bacillati</taxon>
        <taxon>Bacillota</taxon>
        <taxon>Clostridia</taxon>
        <taxon>Eubacteriales</taxon>
        <taxon>Oscillospiraceae</taxon>
        <taxon>Anaerofilum</taxon>
    </lineage>
</organism>
<feature type="domain" description="ABC transporter" evidence="10">
    <location>
        <begin position="334"/>
        <end position="568"/>
    </location>
</feature>
<keyword evidence="3" id="KW-1003">Cell membrane</keyword>
<dbReference type="CDD" id="cd18548">
    <property type="entry name" value="ABC_6TM_Tm287_like"/>
    <property type="match status" value="1"/>
</dbReference>
<dbReference type="PROSITE" id="PS00211">
    <property type="entry name" value="ABC_TRANSPORTER_1"/>
    <property type="match status" value="1"/>
</dbReference>
<keyword evidence="8 9" id="KW-0472">Membrane</keyword>
<evidence type="ECO:0000259" key="10">
    <source>
        <dbReference type="PROSITE" id="PS50893"/>
    </source>
</evidence>
<dbReference type="PANTHER" id="PTHR43394:SF1">
    <property type="entry name" value="ATP-BINDING CASSETTE SUB-FAMILY B MEMBER 10, MITOCHONDRIAL"/>
    <property type="match status" value="1"/>
</dbReference>